<sequence>MPFSPSSRGADPENRKGLGRRTRHGLGPALATPAAVLGFGAFLALFGWAEYSNWKTQVARVEAALEQTAEAITQHADDVVEMSRLPLASLISKIEEKDGEADLAQAIDALMKRQLSASPTLDTLSYLNADGQMVATSSATRPAGVSYQDRDYFKFHKASPFPLPVLGKPILSRLTQTWVLPISQKVILPDGTFGGVVVSTIKVNHFVNFFSRYDIGSDASFLLVRGDGVVLARAPMADSILGQDMSKSDLFAHVRQTRVGAFHYQSPIDQTARAGGFHQSQLTGLVALAAASEWQVLISWASTARTRWIYAAILLIAAGFATVYWRRQMQLRQEREALVAAREAEFRLLAESSSDLITRFDEHGIREYVSPSSIGILGLEPEDLIGRSIFAGMAEDTEFLVRQATERLGSGPGHEKFLIRHVKPDGEEVWLETAMSRLPASHPAQAPRVVAITRDVSRHKRAQDELDLLANTDDLTRLANRRFFNARFEAMVTAANRSMTPLSLLMIDADRFKLFNDTYGHAAGDECLRAIAQVVRSTVIRPGDVCARYGGEEVAVLLAATDAKAAHAIAESIRVGVEEIGLEHGRNPPSNRATISVGLATLTPGQDLVTTSQALFKRADEALYNAKAAGRNRVEVAGS</sequence>
<dbReference type="PROSITE" id="PS50887">
    <property type="entry name" value="GGDEF"/>
    <property type="match status" value="1"/>
</dbReference>
<dbReference type="InterPro" id="IPR033479">
    <property type="entry name" value="dCache_1"/>
</dbReference>
<evidence type="ECO:0000256" key="8">
    <source>
        <dbReference type="SAM" id="MobiDB-lite"/>
    </source>
</evidence>
<dbReference type="CDD" id="cd12915">
    <property type="entry name" value="PDC2_DGC_like"/>
    <property type="match status" value="1"/>
</dbReference>
<dbReference type="EMBL" id="JACHBU010000004">
    <property type="protein sequence ID" value="MBB6509059.1"/>
    <property type="molecule type" value="Genomic_DNA"/>
</dbReference>
<dbReference type="InterPro" id="IPR000700">
    <property type="entry name" value="PAS-assoc_C"/>
</dbReference>
<evidence type="ECO:0000256" key="4">
    <source>
        <dbReference type="ARBA" id="ARBA00022692"/>
    </source>
</evidence>
<dbReference type="NCBIfam" id="TIGR00229">
    <property type="entry name" value="sensory_box"/>
    <property type="match status" value="1"/>
</dbReference>
<protein>
    <recommendedName>
        <fullName evidence="2">diguanylate cyclase</fullName>
        <ecNumber evidence="2">2.7.7.65</ecNumber>
    </recommendedName>
</protein>
<dbReference type="FunFam" id="3.30.70.270:FF:000001">
    <property type="entry name" value="Diguanylate cyclase domain protein"/>
    <property type="match status" value="1"/>
</dbReference>
<dbReference type="GO" id="GO:0043709">
    <property type="term" value="P:cell adhesion involved in single-species biofilm formation"/>
    <property type="evidence" value="ECO:0007669"/>
    <property type="project" value="TreeGrafter"/>
</dbReference>
<evidence type="ECO:0000256" key="9">
    <source>
        <dbReference type="SAM" id="Phobius"/>
    </source>
</evidence>
<evidence type="ECO:0000259" key="11">
    <source>
        <dbReference type="PROSITE" id="PS50113"/>
    </source>
</evidence>
<dbReference type="Proteomes" id="UP000585437">
    <property type="component" value="Unassembled WGS sequence"/>
</dbReference>
<dbReference type="PANTHER" id="PTHR45138">
    <property type="entry name" value="REGULATORY COMPONENTS OF SENSORY TRANSDUCTION SYSTEM"/>
    <property type="match status" value="1"/>
</dbReference>
<dbReference type="GO" id="GO:1902201">
    <property type="term" value="P:negative regulation of bacterial-type flagellum-dependent cell motility"/>
    <property type="evidence" value="ECO:0007669"/>
    <property type="project" value="TreeGrafter"/>
</dbReference>
<organism evidence="13 14">
    <name type="scientific">Rhizobium soli</name>
    <dbReference type="NCBI Taxonomy" id="424798"/>
    <lineage>
        <taxon>Bacteria</taxon>
        <taxon>Pseudomonadati</taxon>
        <taxon>Pseudomonadota</taxon>
        <taxon>Alphaproteobacteria</taxon>
        <taxon>Hyphomicrobiales</taxon>
        <taxon>Rhizobiaceae</taxon>
        <taxon>Rhizobium/Agrobacterium group</taxon>
        <taxon>Rhizobium</taxon>
    </lineage>
</organism>
<evidence type="ECO:0000313" key="13">
    <source>
        <dbReference type="EMBL" id="MBB6509059.1"/>
    </source>
</evidence>
<dbReference type="InterPro" id="IPR029787">
    <property type="entry name" value="Nucleotide_cyclase"/>
</dbReference>
<keyword evidence="4 9" id="KW-0812">Transmembrane</keyword>
<dbReference type="GO" id="GO:0052621">
    <property type="term" value="F:diguanylate cyclase activity"/>
    <property type="evidence" value="ECO:0007669"/>
    <property type="project" value="UniProtKB-EC"/>
</dbReference>
<dbReference type="PROSITE" id="PS50112">
    <property type="entry name" value="PAS"/>
    <property type="match status" value="1"/>
</dbReference>
<feature type="domain" description="GGDEF" evidence="12">
    <location>
        <begin position="500"/>
        <end position="639"/>
    </location>
</feature>
<feature type="transmembrane region" description="Helical" evidence="9">
    <location>
        <begin position="25"/>
        <end position="49"/>
    </location>
</feature>
<dbReference type="SUPFAM" id="SSF55785">
    <property type="entry name" value="PYP-like sensor domain (PAS domain)"/>
    <property type="match status" value="1"/>
</dbReference>
<dbReference type="EC" id="2.7.7.65" evidence="2"/>
<evidence type="ECO:0000256" key="2">
    <source>
        <dbReference type="ARBA" id="ARBA00012528"/>
    </source>
</evidence>
<keyword evidence="14" id="KW-1185">Reference proteome</keyword>
<comment type="subcellular location">
    <subcellularLocation>
        <location evidence="1">Cell membrane</location>
        <topology evidence="1">Multi-pass membrane protein</topology>
    </subcellularLocation>
</comment>
<keyword evidence="5 9" id="KW-1133">Transmembrane helix</keyword>
<dbReference type="PROSITE" id="PS50113">
    <property type="entry name" value="PAC"/>
    <property type="match status" value="1"/>
</dbReference>
<dbReference type="Gene3D" id="3.30.450.20">
    <property type="entry name" value="PAS domain"/>
    <property type="match status" value="3"/>
</dbReference>
<dbReference type="CDD" id="cd00130">
    <property type="entry name" value="PAS"/>
    <property type="match status" value="1"/>
</dbReference>
<evidence type="ECO:0000313" key="14">
    <source>
        <dbReference type="Proteomes" id="UP000585437"/>
    </source>
</evidence>
<dbReference type="Gene3D" id="3.30.70.270">
    <property type="match status" value="1"/>
</dbReference>
<evidence type="ECO:0000256" key="7">
    <source>
        <dbReference type="ARBA" id="ARBA00034247"/>
    </source>
</evidence>
<dbReference type="CDD" id="cd01949">
    <property type="entry name" value="GGDEF"/>
    <property type="match status" value="1"/>
</dbReference>
<keyword evidence="6 9" id="KW-0472">Membrane</keyword>
<evidence type="ECO:0000256" key="6">
    <source>
        <dbReference type="ARBA" id="ARBA00023136"/>
    </source>
</evidence>
<dbReference type="Pfam" id="PF00990">
    <property type="entry name" value="GGDEF"/>
    <property type="match status" value="1"/>
</dbReference>
<dbReference type="Pfam" id="PF02743">
    <property type="entry name" value="dCache_1"/>
    <property type="match status" value="1"/>
</dbReference>
<dbReference type="InterPro" id="IPR000160">
    <property type="entry name" value="GGDEF_dom"/>
</dbReference>
<comment type="caution">
    <text evidence="13">The sequence shown here is derived from an EMBL/GenBank/DDBJ whole genome shotgun (WGS) entry which is preliminary data.</text>
</comment>
<dbReference type="SMART" id="SM00091">
    <property type="entry name" value="PAS"/>
    <property type="match status" value="1"/>
</dbReference>
<comment type="catalytic activity">
    <reaction evidence="7">
        <text>2 GTP = 3',3'-c-di-GMP + 2 diphosphate</text>
        <dbReference type="Rhea" id="RHEA:24898"/>
        <dbReference type="ChEBI" id="CHEBI:33019"/>
        <dbReference type="ChEBI" id="CHEBI:37565"/>
        <dbReference type="ChEBI" id="CHEBI:58805"/>
        <dbReference type="EC" id="2.7.7.65"/>
    </reaction>
</comment>
<dbReference type="InterPro" id="IPR000014">
    <property type="entry name" value="PAS"/>
</dbReference>
<gene>
    <name evidence="13" type="ORF">F4695_002416</name>
</gene>
<feature type="domain" description="PAS" evidence="10">
    <location>
        <begin position="342"/>
        <end position="390"/>
    </location>
</feature>
<dbReference type="GO" id="GO:0005886">
    <property type="term" value="C:plasma membrane"/>
    <property type="evidence" value="ECO:0007669"/>
    <property type="project" value="UniProtKB-SubCell"/>
</dbReference>
<dbReference type="AlphaFoldDB" id="A0A7X0MRX1"/>
<feature type="domain" description="PAC" evidence="11">
    <location>
        <begin position="415"/>
        <end position="468"/>
    </location>
</feature>
<evidence type="ECO:0000256" key="3">
    <source>
        <dbReference type="ARBA" id="ARBA00022475"/>
    </source>
</evidence>
<name>A0A7X0MRX1_9HYPH</name>
<dbReference type="InterPro" id="IPR043128">
    <property type="entry name" value="Rev_trsase/Diguanyl_cyclase"/>
</dbReference>
<dbReference type="PANTHER" id="PTHR45138:SF9">
    <property type="entry name" value="DIGUANYLATE CYCLASE DGCM-RELATED"/>
    <property type="match status" value="1"/>
</dbReference>
<dbReference type="SUPFAM" id="SSF55073">
    <property type="entry name" value="Nucleotide cyclase"/>
    <property type="match status" value="1"/>
</dbReference>
<evidence type="ECO:0000256" key="5">
    <source>
        <dbReference type="ARBA" id="ARBA00022989"/>
    </source>
</evidence>
<feature type="region of interest" description="Disordered" evidence="8">
    <location>
        <begin position="1"/>
        <end position="24"/>
    </location>
</feature>
<dbReference type="InterPro" id="IPR050469">
    <property type="entry name" value="Diguanylate_Cyclase"/>
</dbReference>
<dbReference type="InterPro" id="IPR035965">
    <property type="entry name" value="PAS-like_dom_sf"/>
</dbReference>
<evidence type="ECO:0000259" key="12">
    <source>
        <dbReference type="PROSITE" id="PS50887"/>
    </source>
</evidence>
<reference evidence="13 14" key="1">
    <citation type="submission" date="2020-08" db="EMBL/GenBank/DDBJ databases">
        <title>The Agave Microbiome: Exploring the role of microbial communities in plant adaptations to desert environments.</title>
        <authorList>
            <person name="Partida-Martinez L.P."/>
        </authorList>
    </citation>
    <scope>NUCLEOTIDE SEQUENCE [LARGE SCALE GENOMIC DNA]</scope>
    <source>
        <strain evidence="13 14">AS3.12</strain>
    </source>
</reference>
<evidence type="ECO:0000256" key="1">
    <source>
        <dbReference type="ARBA" id="ARBA00004651"/>
    </source>
</evidence>
<dbReference type="CDD" id="cd12914">
    <property type="entry name" value="PDC1_DGC_like"/>
    <property type="match status" value="1"/>
</dbReference>
<feature type="transmembrane region" description="Helical" evidence="9">
    <location>
        <begin position="308"/>
        <end position="325"/>
    </location>
</feature>
<proteinExistence type="predicted"/>
<evidence type="ECO:0000259" key="10">
    <source>
        <dbReference type="PROSITE" id="PS50112"/>
    </source>
</evidence>
<dbReference type="RefSeq" id="WP_184654784.1">
    <property type="nucleotide sequence ID" value="NZ_JACHBU010000004.1"/>
</dbReference>
<keyword evidence="3" id="KW-1003">Cell membrane</keyword>
<accession>A0A7X0MRX1</accession>
<dbReference type="NCBIfam" id="TIGR00254">
    <property type="entry name" value="GGDEF"/>
    <property type="match status" value="1"/>
</dbReference>
<dbReference type="Pfam" id="PF13426">
    <property type="entry name" value="PAS_9"/>
    <property type="match status" value="1"/>
</dbReference>
<dbReference type="SMART" id="SM00267">
    <property type="entry name" value="GGDEF"/>
    <property type="match status" value="1"/>
</dbReference>